<keyword evidence="3" id="KW-0808">Transferase</keyword>
<dbReference type="CDD" id="cd01335">
    <property type="entry name" value="Radical_SAM"/>
    <property type="match status" value="1"/>
</dbReference>
<keyword evidence="7" id="KW-0411">Iron-sulfur</keyword>
<dbReference type="InterPro" id="IPR006638">
    <property type="entry name" value="Elp3/MiaA/NifB-like_rSAM"/>
</dbReference>
<dbReference type="SFLD" id="SFLDG01082">
    <property type="entry name" value="B12-binding_domain_containing"/>
    <property type="match status" value="1"/>
</dbReference>
<dbReference type="Gene3D" id="3.80.30.20">
    <property type="entry name" value="tm_1862 like domain"/>
    <property type="match status" value="1"/>
</dbReference>
<dbReference type="InterPro" id="IPR006467">
    <property type="entry name" value="MiaB-like_bact"/>
</dbReference>
<evidence type="ECO:0000256" key="2">
    <source>
        <dbReference type="ARBA" id="ARBA00022485"/>
    </source>
</evidence>
<dbReference type="Gene3D" id="3.40.50.12160">
    <property type="entry name" value="Methylthiotransferase, N-terminal domain"/>
    <property type="match status" value="1"/>
</dbReference>
<reference evidence="10 11" key="1">
    <citation type="submission" date="2021-03" db="EMBL/GenBank/DDBJ databases">
        <title>Caproiciproducens sp. nov. isolated from feces of cow.</title>
        <authorList>
            <person name="Choi J.-Y."/>
        </authorList>
    </citation>
    <scope>NUCLEOTIDE SEQUENCE [LARGE SCALE GENOMIC DNA]</scope>
    <source>
        <strain evidence="10 11">AGMB10547</strain>
    </source>
</reference>
<gene>
    <name evidence="10" type="primary">mtaB</name>
    <name evidence="10" type="ORF">J5W02_12270</name>
</gene>
<dbReference type="SFLD" id="SFLDG01061">
    <property type="entry name" value="methylthiotransferase"/>
    <property type="match status" value="1"/>
</dbReference>
<keyword evidence="11" id="KW-1185">Reference proteome</keyword>
<dbReference type="NCBIfam" id="TIGR01579">
    <property type="entry name" value="MiaB-like-C"/>
    <property type="match status" value="1"/>
</dbReference>
<evidence type="ECO:0000256" key="1">
    <source>
        <dbReference type="ARBA" id="ARBA00001966"/>
    </source>
</evidence>
<dbReference type="Pfam" id="PF00919">
    <property type="entry name" value="UPF0004"/>
    <property type="match status" value="1"/>
</dbReference>
<comment type="caution">
    <text evidence="10">The sequence shown here is derived from an EMBL/GenBank/DDBJ whole genome shotgun (WGS) entry which is preliminary data.</text>
</comment>
<dbReference type="InterPro" id="IPR038135">
    <property type="entry name" value="Methylthiotransferase_N_sf"/>
</dbReference>
<dbReference type="PROSITE" id="PS51918">
    <property type="entry name" value="RADICAL_SAM"/>
    <property type="match status" value="1"/>
</dbReference>
<evidence type="ECO:0000313" key="10">
    <source>
        <dbReference type="EMBL" id="MBW7573585.1"/>
    </source>
</evidence>
<feature type="domain" description="Radical SAM core" evidence="9">
    <location>
        <begin position="138"/>
        <end position="366"/>
    </location>
</feature>
<dbReference type="Proteomes" id="UP000719942">
    <property type="component" value="Unassembled WGS sequence"/>
</dbReference>
<dbReference type="SMART" id="SM00729">
    <property type="entry name" value="Elp3"/>
    <property type="match status" value="1"/>
</dbReference>
<evidence type="ECO:0000259" key="9">
    <source>
        <dbReference type="PROSITE" id="PS51918"/>
    </source>
</evidence>
<dbReference type="InterPro" id="IPR023404">
    <property type="entry name" value="rSAM_horseshoe"/>
</dbReference>
<proteinExistence type="predicted"/>
<dbReference type="PANTHER" id="PTHR11918">
    <property type="entry name" value="RADICAL SAM PROTEINS"/>
    <property type="match status" value="1"/>
</dbReference>
<protein>
    <submittedName>
        <fullName evidence="10">tRNA (N(6)-L-threonylcarbamoyladenosine(37)-C(2))-methylthiotransferase MtaB</fullName>
    </submittedName>
</protein>
<dbReference type="InterPro" id="IPR013848">
    <property type="entry name" value="Methylthiotransferase_N"/>
</dbReference>
<dbReference type="InterPro" id="IPR020612">
    <property type="entry name" value="Methylthiotransferase_CS"/>
</dbReference>
<dbReference type="RefSeq" id="WP_219965995.1">
    <property type="nucleotide sequence ID" value="NZ_JAGFNZ010000005.1"/>
</dbReference>
<dbReference type="EMBL" id="JAGFNZ010000005">
    <property type="protein sequence ID" value="MBW7573585.1"/>
    <property type="molecule type" value="Genomic_DNA"/>
</dbReference>
<organism evidence="10 11">
    <name type="scientific">Caproiciproducens faecalis</name>
    <dbReference type="NCBI Taxonomy" id="2820301"/>
    <lineage>
        <taxon>Bacteria</taxon>
        <taxon>Bacillati</taxon>
        <taxon>Bacillota</taxon>
        <taxon>Clostridia</taxon>
        <taxon>Eubacteriales</taxon>
        <taxon>Acutalibacteraceae</taxon>
        <taxon>Caproiciproducens</taxon>
    </lineage>
</organism>
<dbReference type="SFLD" id="SFLDS00029">
    <property type="entry name" value="Radical_SAM"/>
    <property type="match status" value="1"/>
</dbReference>
<evidence type="ECO:0000256" key="5">
    <source>
        <dbReference type="ARBA" id="ARBA00022723"/>
    </source>
</evidence>
<keyword evidence="5" id="KW-0479">Metal-binding</keyword>
<keyword evidence="4" id="KW-0949">S-adenosyl-L-methionine</keyword>
<evidence type="ECO:0000256" key="6">
    <source>
        <dbReference type="ARBA" id="ARBA00023004"/>
    </source>
</evidence>
<dbReference type="InterPro" id="IPR005839">
    <property type="entry name" value="Methylthiotransferase"/>
</dbReference>
<evidence type="ECO:0000256" key="4">
    <source>
        <dbReference type="ARBA" id="ARBA00022691"/>
    </source>
</evidence>
<sequence>MKVSVITLGCKVNQYESQAMLAQLASAGFTVCDAAEESDVVLINSCTVTAMSDHKVRQTLHRARRKNPDAVLVLTGCMPQAFPEAAAELHDADVVLGNSNRASLLPDIMKYLSSRHRVVDIVPHDKAPGFESMNVSSFFERTRAFIKIEDGCNRFCSYCIIPYARGRVRSKPMEELKKEIAEIAANGYREIVLTGINLSAYGQEIGLHLCDAVEAACEPDSVARVRLGSLEPEQLSEDVIARLSRQKKLCAQFHLSLQSGSDATLKRMNRHYSTEEYRTIVKNLRAAFDNTAITTDIMVGFPGETEEEFQESLAFAKEIAFAKVHVFAYSRRPGTKANDAPDQVTQAVKEQRSRLMIEATQQTKEAFFKEQIGLTEPVLFERECDKNVYEGYTENYTPVKAHSGRNLSGEILSARITEALTDCCLAELES</sequence>
<evidence type="ECO:0000256" key="3">
    <source>
        <dbReference type="ARBA" id="ARBA00022679"/>
    </source>
</evidence>
<comment type="cofactor">
    <cofactor evidence="1">
        <name>[4Fe-4S] cluster</name>
        <dbReference type="ChEBI" id="CHEBI:49883"/>
    </cofactor>
</comment>
<dbReference type="PANTHER" id="PTHR11918:SF45">
    <property type="entry name" value="THREONYLCARBAMOYLADENOSINE TRNA METHYLTHIOTRANSFERASE"/>
    <property type="match status" value="1"/>
</dbReference>
<evidence type="ECO:0000259" key="8">
    <source>
        <dbReference type="PROSITE" id="PS51449"/>
    </source>
</evidence>
<dbReference type="PROSITE" id="PS51449">
    <property type="entry name" value="MTTASE_N"/>
    <property type="match status" value="1"/>
</dbReference>
<dbReference type="NCBIfam" id="TIGR00089">
    <property type="entry name" value="MiaB/RimO family radical SAM methylthiotransferase"/>
    <property type="match status" value="1"/>
</dbReference>
<dbReference type="SUPFAM" id="SSF102114">
    <property type="entry name" value="Radical SAM enzymes"/>
    <property type="match status" value="1"/>
</dbReference>
<dbReference type="InterPro" id="IPR058240">
    <property type="entry name" value="rSAM_sf"/>
</dbReference>
<dbReference type="PROSITE" id="PS01278">
    <property type="entry name" value="MTTASE_RADICAL"/>
    <property type="match status" value="1"/>
</dbReference>
<name>A0ABS7DQM1_9FIRM</name>
<feature type="domain" description="MTTase N-terminal" evidence="8">
    <location>
        <begin position="1"/>
        <end position="113"/>
    </location>
</feature>
<keyword evidence="2" id="KW-0004">4Fe-4S</keyword>
<dbReference type="InterPro" id="IPR007197">
    <property type="entry name" value="rSAM"/>
</dbReference>
<keyword evidence="6" id="KW-0408">Iron</keyword>
<accession>A0ABS7DQM1</accession>
<evidence type="ECO:0000256" key="7">
    <source>
        <dbReference type="ARBA" id="ARBA00023014"/>
    </source>
</evidence>
<evidence type="ECO:0000313" key="11">
    <source>
        <dbReference type="Proteomes" id="UP000719942"/>
    </source>
</evidence>
<dbReference type="Pfam" id="PF04055">
    <property type="entry name" value="Radical_SAM"/>
    <property type="match status" value="1"/>
</dbReference>